<evidence type="ECO:0000313" key="2">
    <source>
        <dbReference type="Proteomes" id="UP000198304"/>
    </source>
</evidence>
<dbReference type="SUPFAM" id="SSF69279">
    <property type="entry name" value="Phage tail proteins"/>
    <property type="match status" value="1"/>
</dbReference>
<keyword evidence="2" id="KW-1185">Reference proteome</keyword>
<name>A0A239FK12_9FIRM</name>
<dbReference type="Proteomes" id="UP000198304">
    <property type="component" value="Unassembled WGS sequence"/>
</dbReference>
<dbReference type="RefSeq" id="WP_089283474.1">
    <property type="nucleotide sequence ID" value="NZ_FZOJ01000013.1"/>
</dbReference>
<sequence>MKKDGLTYRDLTIDMPVKLQRITELKIEQSLNNHAVAHITGILKEENHDAIHSLTDQTNIKIKAQLEDKEEIIFSGIPVKVTIKKIDGVYHIHMILNSTSIYLDIQQKSRSFQNPNNPYENLLKTILREYRGDIFDSATKGALQNCCFIQYQETDWEFIKRVASHTQAPIFPEIASEEPRIYIGINIGNNYEEKNPDYTIEKNLKNYLHYTKNHGDRYEQEDISYWIESMGDYQLGDKITYQKIPFTVAQKVTEIKKGILIHKYRLQKETGLKQSILYNKKLKGTSIQGKALAVEKDKLKLHLSIDASQDTSTANWYPFDTVYTTEGTTGWYSMPQIGDTVQLYMPTENEKEAYVKKVMRLDGETNPKVQDPSIKYYGTVHQKEMKLAPKELTLSAVENQLYLKMNNETGIEVNSHQDIHIKTQKQLIGECETIEIESKDKILLATKTCSIIVDDIVHIKG</sequence>
<gene>
    <name evidence="1" type="ORF">SAMN05446037_101326</name>
</gene>
<dbReference type="Gene3D" id="3.55.50.10">
    <property type="entry name" value="Baseplate protein-like domains"/>
    <property type="match status" value="1"/>
</dbReference>
<evidence type="ECO:0000313" key="1">
    <source>
        <dbReference type="EMBL" id="SNS56562.1"/>
    </source>
</evidence>
<dbReference type="AlphaFoldDB" id="A0A239FK12"/>
<organism evidence="1 2">
    <name type="scientific">Anaerovirgula multivorans</name>
    <dbReference type="NCBI Taxonomy" id="312168"/>
    <lineage>
        <taxon>Bacteria</taxon>
        <taxon>Bacillati</taxon>
        <taxon>Bacillota</taxon>
        <taxon>Clostridia</taxon>
        <taxon>Peptostreptococcales</taxon>
        <taxon>Natronincolaceae</taxon>
        <taxon>Anaerovirgula</taxon>
    </lineage>
</organism>
<proteinExistence type="predicted"/>
<dbReference type="EMBL" id="FZOJ01000013">
    <property type="protein sequence ID" value="SNS56562.1"/>
    <property type="molecule type" value="Genomic_DNA"/>
</dbReference>
<protein>
    <submittedName>
        <fullName evidence="1">Phage late control gene D protein (GPD)</fullName>
    </submittedName>
</protein>
<dbReference type="OrthoDB" id="95423at2"/>
<accession>A0A239FK12</accession>
<reference evidence="2" key="1">
    <citation type="submission" date="2017-06" db="EMBL/GenBank/DDBJ databases">
        <authorList>
            <person name="Varghese N."/>
            <person name="Submissions S."/>
        </authorList>
    </citation>
    <scope>NUCLEOTIDE SEQUENCE [LARGE SCALE GENOMIC DNA]</scope>
    <source>
        <strain evidence="2">SCA</strain>
    </source>
</reference>